<evidence type="ECO:0000313" key="7">
    <source>
        <dbReference type="Proteomes" id="UP000217561"/>
    </source>
</evidence>
<feature type="transmembrane region" description="Helical" evidence="2">
    <location>
        <begin position="394"/>
        <end position="412"/>
    </location>
</feature>
<feature type="region of interest" description="Disordered" evidence="1">
    <location>
        <begin position="524"/>
        <end position="547"/>
    </location>
</feature>
<keyword evidence="7" id="KW-1185">Reference proteome</keyword>
<evidence type="ECO:0000256" key="2">
    <source>
        <dbReference type="SAM" id="Phobius"/>
    </source>
</evidence>
<feature type="chain" id="PRO_5047387308" description="DUF2207 domain-containing protein" evidence="3">
    <location>
        <begin position="22"/>
        <end position="547"/>
    </location>
</feature>
<dbReference type="InterPro" id="IPR048389">
    <property type="entry name" value="YciQ-like_C"/>
</dbReference>
<name>A0ABX4HSU1_9BACI</name>
<dbReference type="RefSeq" id="WP_095821570.1">
    <property type="nucleotide sequence ID" value="NZ_NSGH01000005.1"/>
</dbReference>
<dbReference type="Pfam" id="PF09972">
    <property type="entry name" value="DUF2207"/>
    <property type="match status" value="1"/>
</dbReference>
<feature type="domain" description="Predicted membrane protein YciQ-like C-terminal" evidence="5">
    <location>
        <begin position="298"/>
        <end position="456"/>
    </location>
</feature>
<feature type="signal peptide" evidence="3">
    <location>
        <begin position="1"/>
        <end position="21"/>
    </location>
</feature>
<feature type="transmembrane region" description="Helical" evidence="2">
    <location>
        <begin position="418"/>
        <end position="438"/>
    </location>
</feature>
<dbReference type="Proteomes" id="UP000217561">
    <property type="component" value="Unassembled WGS sequence"/>
</dbReference>
<organism evidence="6 7">
    <name type="scientific">Salimicrobium humidisoli</name>
    <dbReference type="NCBI Taxonomy" id="2029857"/>
    <lineage>
        <taxon>Bacteria</taxon>
        <taxon>Bacillati</taxon>
        <taxon>Bacillota</taxon>
        <taxon>Bacilli</taxon>
        <taxon>Bacillales</taxon>
        <taxon>Bacillaceae</taxon>
        <taxon>Salimicrobium</taxon>
    </lineage>
</organism>
<keyword evidence="2" id="KW-0812">Transmembrane</keyword>
<evidence type="ECO:0000259" key="4">
    <source>
        <dbReference type="Pfam" id="PF09972"/>
    </source>
</evidence>
<keyword evidence="2" id="KW-1133">Transmembrane helix</keyword>
<feature type="compositionally biased region" description="Gly residues" evidence="1">
    <location>
        <begin position="528"/>
        <end position="547"/>
    </location>
</feature>
<keyword evidence="3" id="KW-0732">Signal</keyword>
<keyword evidence="2" id="KW-0472">Membrane</keyword>
<dbReference type="Pfam" id="PF20990">
    <property type="entry name" value="DUF2207_C"/>
    <property type="match status" value="1"/>
</dbReference>
<dbReference type="EMBL" id="NSGH01000005">
    <property type="protein sequence ID" value="PBB06284.1"/>
    <property type="molecule type" value="Genomic_DNA"/>
</dbReference>
<evidence type="ECO:0000313" key="6">
    <source>
        <dbReference type="EMBL" id="PBB06284.1"/>
    </source>
</evidence>
<proteinExistence type="predicted"/>
<protein>
    <recommendedName>
        <fullName evidence="8">DUF2207 domain-containing protein</fullName>
    </recommendedName>
</protein>
<feature type="domain" description="DUF2207" evidence="4">
    <location>
        <begin position="25"/>
        <end position="190"/>
    </location>
</feature>
<evidence type="ECO:0000256" key="3">
    <source>
        <dbReference type="SAM" id="SignalP"/>
    </source>
</evidence>
<gene>
    <name evidence="6" type="ORF">CKW00_04445</name>
</gene>
<evidence type="ECO:0008006" key="8">
    <source>
        <dbReference type="Google" id="ProtNLM"/>
    </source>
</evidence>
<reference evidence="6 7" key="1">
    <citation type="submission" date="2017-08" db="EMBL/GenBank/DDBJ databases">
        <title>Salimicrobium alkalisoli sp. nov., isolated from saline alkaline soil.</title>
        <authorList>
            <person name="Zhang G."/>
            <person name="Xiong Q."/>
        </authorList>
    </citation>
    <scope>NUCLEOTIDE SEQUENCE [LARGE SCALE GENOMIC DNA]</scope>
    <source>
        <strain evidence="6 7">WN024</strain>
    </source>
</reference>
<feature type="transmembrane region" description="Helical" evidence="2">
    <location>
        <begin position="235"/>
        <end position="255"/>
    </location>
</feature>
<evidence type="ECO:0000259" key="5">
    <source>
        <dbReference type="Pfam" id="PF20990"/>
    </source>
</evidence>
<dbReference type="InterPro" id="IPR018702">
    <property type="entry name" value="DUF2207"/>
</dbReference>
<evidence type="ECO:0000256" key="1">
    <source>
        <dbReference type="SAM" id="MobiDB-lite"/>
    </source>
</evidence>
<accession>A0ABX4HSU1</accession>
<sequence length="547" mass="61243">MKKIIVALSLLMLIFPLHAFAVEYDIEKTAITAELQKDGTVHVEERHTYQFEGEFNGISRTLIHKDNAAIEDVKASEQGKELEVEQEDELYKIHRPGEDETVSINLTYVIEGGVDVYSDVAQFYWPFFDGSNESDYENMTITVVPPEPSEAKAAYGYDAAYHTADSGSDGTVVFDMGSVPEGKNGDIRVAYDAALFPQAEPTSDEAMLKEILNEEAELNEKMIARQERHELWSGLGPYITGAFFLLAFVLFLTGFRRRKETLREAERARSGTGRFPETSMSLPAMLMFSNYGQVTIPMMTPALLELVRKGNVEEGPEEEFRVVNRETDYSHETLLLNWLFDEVGENGTFRVEDLEEYLEDEGHIESYQENFRLWSEAVKQEVKQYHLYEENMKARWTAGVAGLAILPFAFLFPVYEVFIWMAVAIALFFYFLLFAILYRPLTFEGQRIKQELEPLKTGEEWQQWEEKDQISAYLYQVGAGKRKSDIDLPTSAVTANDLAMFMILAGTLDQSFRQADQTASVSAATTGAGAGGGGAGVGGGGGGSGAF</sequence>
<comment type="caution">
    <text evidence="6">The sequence shown here is derived from an EMBL/GenBank/DDBJ whole genome shotgun (WGS) entry which is preliminary data.</text>
</comment>